<dbReference type="RefSeq" id="WP_390332347.1">
    <property type="nucleotide sequence ID" value="NZ_JBHRTP010000059.1"/>
</dbReference>
<accession>A0ABV7F776</accession>
<comment type="caution">
    <text evidence="2">The sequence shown here is derived from an EMBL/GenBank/DDBJ whole genome shotgun (WGS) entry which is preliminary data.</text>
</comment>
<proteinExistence type="predicted"/>
<gene>
    <name evidence="2" type="ORF">ACFOFO_18505</name>
</gene>
<name>A0ABV7F776_9BURK</name>
<reference evidence="3" key="1">
    <citation type="journal article" date="2019" name="Int. J. Syst. Evol. Microbiol.">
        <title>The Global Catalogue of Microorganisms (GCM) 10K type strain sequencing project: providing services to taxonomists for standard genome sequencing and annotation.</title>
        <authorList>
            <consortium name="The Broad Institute Genomics Platform"/>
            <consortium name="The Broad Institute Genome Sequencing Center for Infectious Disease"/>
            <person name="Wu L."/>
            <person name="Ma J."/>
        </authorList>
    </citation>
    <scope>NUCLEOTIDE SEQUENCE [LARGE SCALE GENOMIC DNA]</scope>
    <source>
        <strain evidence="3">KCTC 42986</strain>
    </source>
</reference>
<evidence type="ECO:0000313" key="3">
    <source>
        <dbReference type="Proteomes" id="UP001595530"/>
    </source>
</evidence>
<evidence type="ECO:0000256" key="1">
    <source>
        <dbReference type="SAM" id="Phobius"/>
    </source>
</evidence>
<organism evidence="2 3">
    <name type="scientific">Undibacterium arcticum</name>
    <dbReference type="NCBI Taxonomy" id="1762892"/>
    <lineage>
        <taxon>Bacteria</taxon>
        <taxon>Pseudomonadati</taxon>
        <taxon>Pseudomonadota</taxon>
        <taxon>Betaproteobacteria</taxon>
        <taxon>Burkholderiales</taxon>
        <taxon>Oxalobacteraceae</taxon>
        <taxon>Undibacterium</taxon>
    </lineage>
</organism>
<dbReference type="EMBL" id="JBHRTP010000059">
    <property type="protein sequence ID" value="MFC3109931.1"/>
    <property type="molecule type" value="Genomic_DNA"/>
</dbReference>
<dbReference type="Proteomes" id="UP001595530">
    <property type="component" value="Unassembled WGS sequence"/>
</dbReference>
<feature type="transmembrane region" description="Helical" evidence="1">
    <location>
        <begin position="46"/>
        <end position="69"/>
    </location>
</feature>
<keyword evidence="3" id="KW-1185">Reference proteome</keyword>
<keyword evidence="1" id="KW-1133">Transmembrane helix</keyword>
<keyword evidence="1" id="KW-0812">Transmembrane</keyword>
<evidence type="ECO:0000313" key="2">
    <source>
        <dbReference type="EMBL" id="MFC3109931.1"/>
    </source>
</evidence>
<protein>
    <submittedName>
        <fullName evidence="2">Uncharacterized protein</fullName>
    </submittedName>
</protein>
<keyword evidence="1" id="KW-0472">Membrane</keyword>
<sequence length="72" mass="8274">MQEWLADRVSWVQYPHIRPADQSTRDASKAGLRFTNQMPIGKRIDLFLFSTLLLLAGLVALFFVGIFIYCLL</sequence>